<comment type="caution">
    <text evidence="1">The sequence shown here is derived from an EMBL/GenBank/DDBJ whole genome shotgun (WGS) entry which is preliminary data.</text>
</comment>
<dbReference type="EMBL" id="JAHUTI010020154">
    <property type="protein sequence ID" value="MED6238471.1"/>
    <property type="molecule type" value="Genomic_DNA"/>
</dbReference>
<protein>
    <submittedName>
        <fullName evidence="1">Uncharacterized protein</fullName>
    </submittedName>
</protein>
<evidence type="ECO:0000313" key="2">
    <source>
        <dbReference type="Proteomes" id="UP001345963"/>
    </source>
</evidence>
<name>A0ABU7AL23_9TELE</name>
<organism evidence="1 2">
    <name type="scientific">Ataeniobius toweri</name>
    <dbReference type="NCBI Taxonomy" id="208326"/>
    <lineage>
        <taxon>Eukaryota</taxon>
        <taxon>Metazoa</taxon>
        <taxon>Chordata</taxon>
        <taxon>Craniata</taxon>
        <taxon>Vertebrata</taxon>
        <taxon>Euteleostomi</taxon>
        <taxon>Actinopterygii</taxon>
        <taxon>Neopterygii</taxon>
        <taxon>Teleostei</taxon>
        <taxon>Neoteleostei</taxon>
        <taxon>Acanthomorphata</taxon>
        <taxon>Ovalentaria</taxon>
        <taxon>Atherinomorphae</taxon>
        <taxon>Cyprinodontiformes</taxon>
        <taxon>Goodeidae</taxon>
        <taxon>Ataeniobius</taxon>
    </lineage>
</organism>
<sequence length="99" mass="10982">MKIQRGRLTFIASAPPDDSAIALQSETVRSSPRPINSQDIIFKDLQLGNHCSLLSFDPPPPLLLYLAPQFLQTSSGHSTTRIGFPRGKTYLILILKCPY</sequence>
<reference evidence="1 2" key="1">
    <citation type="submission" date="2021-07" db="EMBL/GenBank/DDBJ databases">
        <authorList>
            <person name="Palmer J.M."/>
        </authorList>
    </citation>
    <scope>NUCLEOTIDE SEQUENCE [LARGE SCALE GENOMIC DNA]</scope>
    <source>
        <strain evidence="1 2">AT_MEX2019</strain>
        <tissue evidence="1">Muscle</tissue>
    </source>
</reference>
<proteinExistence type="predicted"/>
<dbReference type="Proteomes" id="UP001345963">
    <property type="component" value="Unassembled WGS sequence"/>
</dbReference>
<accession>A0ABU7AL23</accession>
<gene>
    <name evidence="1" type="ORF">ATANTOWER_022268</name>
</gene>
<evidence type="ECO:0000313" key="1">
    <source>
        <dbReference type="EMBL" id="MED6238471.1"/>
    </source>
</evidence>
<keyword evidence="2" id="KW-1185">Reference proteome</keyword>